<name>A0ABR6VN77_9BACT</name>
<gene>
    <name evidence="1" type="ORF">H7U12_02520</name>
</gene>
<dbReference type="RefSeq" id="WP_186632380.1">
    <property type="nucleotide sequence ID" value="NZ_JACOAF010000004.1"/>
</dbReference>
<comment type="caution">
    <text evidence="1">The sequence shown here is derived from an EMBL/GenBank/DDBJ whole genome shotgun (WGS) entry which is preliminary data.</text>
</comment>
<dbReference type="EMBL" id="JACOAF010000004">
    <property type="protein sequence ID" value="MBC3538538.1"/>
    <property type="molecule type" value="Genomic_DNA"/>
</dbReference>
<evidence type="ECO:0000313" key="2">
    <source>
        <dbReference type="Proteomes" id="UP000659698"/>
    </source>
</evidence>
<protein>
    <submittedName>
        <fullName evidence="1">Uncharacterized protein</fullName>
    </submittedName>
</protein>
<dbReference type="Proteomes" id="UP000659698">
    <property type="component" value="Unassembled WGS sequence"/>
</dbReference>
<sequence length="63" mass="6888">MNIKKKVNVVLPLEGGRFVALGVFVKAAEQAKWSDQEIQSVIDEVVEAEEADALPILQSYTTA</sequence>
<accession>A0ABR6VN77</accession>
<proteinExistence type="predicted"/>
<keyword evidence="2" id="KW-1185">Reference proteome</keyword>
<reference evidence="1 2" key="1">
    <citation type="journal article" date="2019" name="Int. J. Syst. Evol. Microbiol.">
        <title>Rufibacter sediminis sp. nov., isolated from freshwater lake sediment.</title>
        <authorList>
            <person name="Qu J.H."/>
            <person name="Zhang L.J."/>
            <person name="Fu Y.H."/>
            <person name="Li H.F."/>
        </authorList>
    </citation>
    <scope>NUCLEOTIDE SEQUENCE [LARGE SCALE GENOMIC DNA]</scope>
    <source>
        <strain evidence="1 2">H-1</strain>
    </source>
</reference>
<evidence type="ECO:0000313" key="1">
    <source>
        <dbReference type="EMBL" id="MBC3538538.1"/>
    </source>
</evidence>
<organism evidence="1 2">
    <name type="scientific">Rufibacter sediminis</name>
    <dbReference type="NCBI Taxonomy" id="2762756"/>
    <lineage>
        <taxon>Bacteria</taxon>
        <taxon>Pseudomonadati</taxon>
        <taxon>Bacteroidota</taxon>
        <taxon>Cytophagia</taxon>
        <taxon>Cytophagales</taxon>
        <taxon>Hymenobacteraceae</taxon>
        <taxon>Rufibacter</taxon>
    </lineage>
</organism>